<evidence type="ECO:0000313" key="1">
    <source>
        <dbReference type="EMBL" id="AIE85280.1"/>
    </source>
</evidence>
<organism evidence="1 2">
    <name type="scientific">Fimbriimonas ginsengisoli Gsoil 348</name>
    <dbReference type="NCBI Taxonomy" id="661478"/>
    <lineage>
        <taxon>Bacteria</taxon>
        <taxon>Bacillati</taxon>
        <taxon>Armatimonadota</taxon>
        <taxon>Fimbriimonadia</taxon>
        <taxon>Fimbriimonadales</taxon>
        <taxon>Fimbriimonadaceae</taxon>
        <taxon>Fimbriimonas</taxon>
    </lineage>
</organism>
<reference evidence="1 2" key="1">
    <citation type="journal article" date="2014" name="PLoS ONE">
        <title>The first complete genome sequence of the class fimbriimonadia in the phylum armatimonadetes.</title>
        <authorList>
            <person name="Hu Z.Y."/>
            <person name="Wang Y.Z."/>
            <person name="Im W.T."/>
            <person name="Wang S.Y."/>
            <person name="Zhao G.P."/>
            <person name="Zheng H.J."/>
            <person name="Quan Z.X."/>
        </authorList>
    </citation>
    <scope>NUCLEOTIDE SEQUENCE [LARGE SCALE GENOMIC DNA]</scope>
    <source>
        <strain evidence="1">Gsoil 348</strain>
    </source>
</reference>
<dbReference type="Proteomes" id="UP000027982">
    <property type="component" value="Chromosome"/>
</dbReference>
<dbReference type="AlphaFoldDB" id="A0A068NR86"/>
<name>A0A068NR86_FIMGI</name>
<dbReference type="STRING" id="661478.OP10G_1912"/>
<sequence length="71" mass="7774">MRIPIDFQVVGDKGTKRVQEQAEIILAHLGGRGPIDPRFILVHASTLLQYAAGLEKNVTGRDPSESFQAIC</sequence>
<protein>
    <submittedName>
        <fullName evidence="1">Uncharacterized protein</fullName>
    </submittedName>
</protein>
<dbReference type="HOGENOM" id="CLU_2734087_0_0_0"/>
<dbReference type="EMBL" id="CP007139">
    <property type="protein sequence ID" value="AIE85280.1"/>
    <property type="molecule type" value="Genomic_DNA"/>
</dbReference>
<dbReference type="RefSeq" id="WP_025226138.1">
    <property type="nucleotide sequence ID" value="NZ_CP007139.1"/>
</dbReference>
<keyword evidence="2" id="KW-1185">Reference proteome</keyword>
<dbReference type="KEGG" id="fgi:OP10G_1912"/>
<proteinExistence type="predicted"/>
<accession>A0A068NR86</accession>
<gene>
    <name evidence="1" type="ORF">OP10G_1912</name>
</gene>
<evidence type="ECO:0000313" key="2">
    <source>
        <dbReference type="Proteomes" id="UP000027982"/>
    </source>
</evidence>